<reference evidence="2" key="1">
    <citation type="journal article" date="2020" name="Nature">
        <title>Giant virus diversity and host interactions through global metagenomics.</title>
        <authorList>
            <person name="Schulz F."/>
            <person name="Roux S."/>
            <person name="Paez-Espino D."/>
            <person name="Jungbluth S."/>
            <person name="Walsh D.A."/>
            <person name="Denef V.J."/>
            <person name="McMahon K.D."/>
            <person name="Konstantinidis K.T."/>
            <person name="Eloe-Fadrosh E.A."/>
            <person name="Kyrpides N.C."/>
            <person name="Woyke T."/>
        </authorList>
    </citation>
    <scope>NUCLEOTIDE SEQUENCE</scope>
    <source>
        <strain evidence="2">GVMAG-M-3300027708-39</strain>
    </source>
</reference>
<sequence>MFSSKEFEKLCTPAKLYFALAILSILLGLFSGFHIMAVLGKLIFAVIYTFILGWLCSKGWKSLAWFLVLLPYVLILLMFFGLLTLTKNHMQFIKQSGMMPLSPQM</sequence>
<keyword evidence="1" id="KW-0812">Transmembrane</keyword>
<keyword evidence="1" id="KW-0472">Membrane</keyword>
<organism evidence="2">
    <name type="scientific">viral metagenome</name>
    <dbReference type="NCBI Taxonomy" id="1070528"/>
    <lineage>
        <taxon>unclassified sequences</taxon>
        <taxon>metagenomes</taxon>
        <taxon>organismal metagenomes</taxon>
    </lineage>
</organism>
<feature type="transmembrane region" description="Helical" evidence="1">
    <location>
        <begin position="63"/>
        <end position="85"/>
    </location>
</feature>
<protein>
    <submittedName>
        <fullName evidence="2">Uncharacterized protein</fullName>
    </submittedName>
</protein>
<name>A0A6C0JFF3_9ZZZZ</name>
<dbReference type="AlphaFoldDB" id="A0A6C0JFF3"/>
<feature type="transmembrane region" description="Helical" evidence="1">
    <location>
        <begin position="20"/>
        <end position="51"/>
    </location>
</feature>
<accession>A0A6C0JFF3</accession>
<proteinExistence type="predicted"/>
<dbReference type="EMBL" id="MN740395">
    <property type="protein sequence ID" value="QHU04329.1"/>
    <property type="molecule type" value="Genomic_DNA"/>
</dbReference>
<evidence type="ECO:0000313" key="2">
    <source>
        <dbReference type="EMBL" id="QHU04329.1"/>
    </source>
</evidence>
<keyword evidence="1" id="KW-1133">Transmembrane helix</keyword>
<evidence type="ECO:0000256" key="1">
    <source>
        <dbReference type="SAM" id="Phobius"/>
    </source>
</evidence>